<keyword evidence="2" id="KW-1185">Reference proteome</keyword>
<accession>A0ACB7ZK16</accession>
<gene>
    <name evidence="1" type="ORF">Vadar_016993</name>
</gene>
<dbReference type="EMBL" id="CM037159">
    <property type="protein sequence ID" value="KAH7866202.1"/>
    <property type="molecule type" value="Genomic_DNA"/>
</dbReference>
<name>A0ACB7ZK16_9ERIC</name>
<organism evidence="1 2">
    <name type="scientific">Vaccinium darrowii</name>
    <dbReference type="NCBI Taxonomy" id="229202"/>
    <lineage>
        <taxon>Eukaryota</taxon>
        <taxon>Viridiplantae</taxon>
        <taxon>Streptophyta</taxon>
        <taxon>Embryophyta</taxon>
        <taxon>Tracheophyta</taxon>
        <taxon>Spermatophyta</taxon>
        <taxon>Magnoliopsida</taxon>
        <taxon>eudicotyledons</taxon>
        <taxon>Gunneridae</taxon>
        <taxon>Pentapetalae</taxon>
        <taxon>asterids</taxon>
        <taxon>Ericales</taxon>
        <taxon>Ericaceae</taxon>
        <taxon>Vaccinioideae</taxon>
        <taxon>Vaccinieae</taxon>
        <taxon>Vaccinium</taxon>
    </lineage>
</organism>
<sequence>MAIENFVQPAIPRFDGHYDYWSMLIENFLRSKEYWHLIEVGYIELAESSTLRDAQKVKLKEATTYSRPLIHEVVEQALQLQQSSSKLRRVSGVEKEEAAATTMITPDMTIELSTPKAKDGMIIMAVTRNKKHLINPKSNATDVTGSATTVLNVGQRCTREREQNQIPQRVKRKFLF</sequence>
<proteinExistence type="predicted"/>
<evidence type="ECO:0000313" key="2">
    <source>
        <dbReference type="Proteomes" id="UP000828048"/>
    </source>
</evidence>
<dbReference type="Proteomes" id="UP000828048">
    <property type="component" value="Chromosome 9"/>
</dbReference>
<reference evidence="1 2" key="1">
    <citation type="journal article" date="2021" name="Hortic Res">
        <title>High-quality reference genome and annotation aids understanding of berry development for evergreen blueberry (Vaccinium darrowii).</title>
        <authorList>
            <person name="Yu J."/>
            <person name="Hulse-Kemp A.M."/>
            <person name="Babiker E."/>
            <person name="Staton M."/>
        </authorList>
    </citation>
    <scope>NUCLEOTIDE SEQUENCE [LARGE SCALE GENOMIC DNA]</scope>
    <source>
        <strain evidence="2">cv. NJ 8807/NJ 8810</strain>
        <tissue evidence="1">Young leaf</tissue>
    </source>
</reference>
<evidence type="ECO:0000313" key="1">
    <source>
        <dbReference type="EMBL" id="KAH7866202.1"/>
    </source>
</evidence>
<protein>
    <submittedName>
        <fullName evidence="1">Uncharacterized protein</fullName>
    </submittedName>
</protein>
<comment type="caution">
    <text evidence="1">The sequence shown here is derived from an EMBL/GenBank/DDBJ whole genome shotgun (WGS) entry which is preliminary data.</text>
</comment>